<organism evidence="2">
    <name type="scientific">freshwater metagenome</name>
    <dbReference type="NCBI Taxonomy" id="449393"/>
    <lineage>
        <taxon>unclassified sequences</taxon>
        <taxon>metagenomes</taxon>
        <taxon>ecological metagenomes</taxon>
    </lineage>
</organism>
<keyword evidence="1" id="KW-0472">Membrane</keyword>
<gene>
    <name evidence="2" type="ORF">UFOPK2810_01012</name>
</gene>
<dbReference type="InterPro" id="IPR021443">
    <property type="entry name" value="DUF3093"/>
</dbReference>
<dbReference type="AlphaFoldDB" id="A0A6J6U8W8"/>
<name>A0A6J6U8W8_9ZZZZ</name>
<evidence type="ECO:0000256" key="1">
    <source>
        <dbReference type="SAM" id="Phobius"/>
    </source>
</evidence>
<feature type="transmembrane region" description="Helical" evidence="1">
    <location>
        <begin position="12"/>
        <end position="34"/>
    </location>
</feature>
<accession>A0A6J6U8W8</accession>
<reference evidence="2" key="1">
    <citation type="submission" date="2020-05" db="EMBL/GenBank/DDBJ databases">
        <authorList>
            <person name="Chiriac C."/>
            <person name="Salcher M."/>
            <person name="Ghai R."/>
            <person name="Kavagutti S V."/>
        </authorList>
    </citation>
    <scope>NUCLEOTIDE SEQUENCE</scope>
</reference>
<feature type="transmembrane region" description="Helical" evidence="1">
    <location>
        <begin position="40"/>
        <end position="58"/>
    </location>
</feature>
<keyword evidence="1" id="KW-0812">Transmembrane</keyword>
<sequence length="147" mass="15812">MSDRPGFRERLIPPWWILAIGVVLVGMVAVAYGAALSAPVGWLILAAGSGTVSWLLWVTSPIIEVTETTLVAGRARLPRTSISAAIGLTGEQVRAERGPTADARRFILLRPWRASTGVLVTLGDDADPHPAWLLTSKNPDRLVRALQ</sequence>
<dbReference type="EMBL" id="CAEZYZ010000164">
    <property type="protein sequence ID" value="CAB4754829.1"/>
    <property type="molecule type" value="Genomic_DNA"/>
</dbReference>
<proteinExistence type="predicted"/>
<dbReference type="Pfam" id="PF11292">
    <property type="entry name" value="DUF3093"/>
    <property type="match status" value="1"/>
</dbReference>
<evidence type="ECO:0000313" key="2">
    <source>
        <dbReference type="EMBL" id="CAB4754829.1"/>
    </source>
</evidence>
<protein>
    <submittedName>
        <fullName evidence="2">Unannotated protein</fullName>
    </submittedName>
</protein>
<keyword evidence="1" id="KW-1133">Transmembrane helix</keyword>